<name>A0ABD1EFE2_HYPHA</name>
<keyword evidence="4" id="KW-1185">Reference proteome</keyword>
<reference evidence="3 4" key="1">
    <citation type="submission" date="2024-05" db="EMBL/GenBank/DDBJ databases">
        <title>Genetic variation in Jamaican populations of the coffee berry borer (Hypothenemus hampei).</title>
        <authorList>
            <person name="Errbii M."/>
            <person name="Myrie A."/>
        </authorList>
    </citation>
    <scope>NUCLEOTIDE SEQUENCE [LARGE SCALE GENOMIC DNA]</scope>
    <source>
        <strain evidence="3">JA-Hopewell-2020-01-JO</strain>
        <tissue evidence="3">Whole body</tissue>
    </source>
</reference>
<evidence type="ECO:0000256" key="2">
    <source>
        <dbReference type="SAM" id="SignalP"/>
    </source>
</evidence>
<evidence type="ECO:0000313" key="4">
    <source>
        <dbReference type="Proteomes" id="UP001566132"/>
    </source>
</evidence>
<keyword evidence="2" id="KW-0732">Signal</keyword>
<evidence type="ECO:0000313" key="3">
    <source>
        <dbReference type="EMBL" id="KAL1492394.1"/>
    </source>
</evidence>
<accession>A0ABD1EFE2</accession>
<proteinExistence type="predicted"/>
<keyword evidence="1" id="KW-1133">Transmembrane helix</keyword>
<evidence type="ECO:0000256" key="1">
    <source>
        <dbReference type="SAM" id="Phobius"/>
    </source>
</evidence>
<feature type="transmembrane region" description="Helical" evidence="1">
    <location>
        <begin position="118"/>
        <end position="141"/>
    </location>
</feature>
<gene>
    <name evidence="3" type="ORF">ABEB36_010646</name>
</gene>
<protein>
    <submittedName>
        <fullName evidence="3">Uncharacterized protein</fullName>
    </submittedName>
</protein>
<organism evidence="3 4">
    <name type="scientific">Hypothenemus hampei</name>
    <name type="common">Coffee berry borer</name>
    <dbReference type="NCBI Taxonomy" id="57062"/>
    <lineage>
        <taxon>Eukaryota</taxon>
        <taxon>Metazoa</taxon>
        <taxon>Ecdysozoa</taxon>
        <taxon>Arthropoda</taxon>
        <taxon>Hexapoda</taxon>
        <taxon>Insecta</taxon>
        <taxon>Pterygota</taxon>
        <taxon>Neoptera</taxon>
        <taxon>Endopterygota</taxon>
        <taxon>Coleoptera</taxon>
        <taxon>Polyphaga</taxon>
        <taxon>Cucujiformia</taxon>
        <taxon>Curculionidae</taxon>
        <taxon>Scolytinae</taxon>
        <taxon>Hypothenemus</taxon>
    </lineage>
</organism>
<dbReference type="EMBL" id="JBDJPC010000008">
    <property type="protein sequence ID" value="KAL1492394.1"/>
    <property type="molecule type" value="Genomic_DNA"/>
</dbReference>
<sequence length="191" mass="21942">MYFNKVIICAVALIISLHITNSAKVTSNTEAYFGGATTERITPASEKTPYERGLEDYDEAKENMRKARGMMMDDDVVYHDDHHHDEPKTEMKEKPKAALDDPWEGYYDFLINEGSFKFWAVFQLVTAALLIYSAFAAVYYAKFQVITTDYDYYDDFYGRSNSESSYSSLWSGLSSQTFQRIMDAISSKKFS</sequence>
<keyword evidence="1" id="KW-0812">Transmembrane</keyword>
<dbReference type="Proteomes" id="UP001566132">
    <property type="component" value="Unassembled WGS sequence"/>
</dbReference>
<feature type="chain" id="PRO_5044894051" evidence="2">
    <location>
        <begin position="23"/>
        <end position="191"/>
    </location>
</feature>
<comment type="caution">
    <text evidence="3">The sequence shown here is derived from an EMBL/GenBank/DDBJ whole genome shotgun (WGS) entry which is preliminary data.</text>
</comment>
<feature type="signal peptide" evidence="2">
    <location>
        <begin position="1"/>
        <end position="22"/>
    </location>
</feature>
<dbReference type="AlphaFoldDB" id="A0ABD1EFE2"/>
<keyword evidence="1" id="KW-0472">Membrane</keyword>